<evidence type="ECO:0000313" key="3">
    <source>
        <dbReference type="EMBL" id="TYK49416.1"/>
    </source>
</evidence>
<proteinExistence type="predicted"/>
<dbReference type="EMBL" id="VSRQ01000003">
    <property type="protein sequence ID" value="TYK49416.1"/>
    <property type="molecule type" value="Genomic_DNA"/>
</dbReference>
<dbReference type="Pfam" id="PF07336">
    <property type="entry name" value="ABATE"/>
    <property type="match status" value="1"/>
</dbReference>
<dbReference type="SUPFAM" id="SSF160904">
    <property type="entry name" value="Jann2411-like"/>
    <property type="match status" value="1"/>
</dbReference>
<evidence type="ECO:0000313" key="4">
    <source>
        <dbReference type="Proteomes" id="UP000323505"/>
    </source>
</evidence>
<dbReference type="InterPro" id="IPR021005">
    <property type="entry name" value="Znf_CGNR"/>
</dbReference>
<dbReference type="Gene3D" id="1.10.3300.10">
    <property type="entry name" value="Jann2411-like domain"/>
    <property type="match status" value="1"/>
</dbReference>
<reference evidence="3 4" key="1">
    <citation type="submission" date="2019-08" db="EMBL/GenBank/DDBJ databases">
        <title>Actinomadura sp. nov. CYP1-5 isolated from mountain soil.</title>
        <authorList>
            <person name="Songsumanus A."/>
            <person name="Kuncharoen N."/>
            <person name="Kudo T."/>
            <person name="Yuki M."/>
            <person name="Igarashi Y."/>
            <person name="Tanasupawat S."/>
        </authorList>
    </citation>
    <scope>NUCLEOTIDE SEQUENCE [LARGE SCALE GENOMIC DNA]</scope>
    <source>
        <strain evidence="3 4">CYP1-5</strain>
    </source>
</reference>
<protein>
    <recommendedName>
        <fullName evidence="2">Zinc finger CGNR domain-containing protein</fullName>
    </recommendedName>
</protein>
<dbReference type="PANTHER" id="PTHR35525">
    <property type="entry name" value="BLL6575 PROTEIN"/>
    <property type="match status" value="1"/>
</dbReference>
<dbReference type="PANTHER" id="PTHR35525:SF3">
    <property type="entry name" value="BLL6575 PROTEIN"/>
    <property type="match status" value="1"/>
</dbReference>
<dbReference type="Pfam" id="PF11706">
    <property type="entry name" value="zf-CGNR"/>
    <property type="match status" value="1"/>
</dbReference>
<gene>
    <name evidence="3" type="ORF">FXF68_16795</name>
</gene>
<dbReference type="InterPro" id="IPR023286">
    <property type="entry name" value="ABATE_dom_sf"/>
</dbReference>
<accession>A0A5D3FNB4</accession>
<keyword evidence="4" id="KW-1185">Reference proteome</keyword>
<feature type="region of interest" description="Disordered" evidence="1">
    <location>
        <begin position="1"/>
        <end position="54"/>
    </location>
</feature>
<comment type="caution">
    <text evidence="3">The sequence shown here is derived from an EMBL/GenBank/DDBJ whole genome shotgun (WGS) entry which is preliminary data.</text>
</comment>
<feature type="domain" description="Zinc finger CGNR" evidence="2">
    <location>
        <begin position="232"/>
        <end position="272"/>
    </location>
</feature>
<name>A0A5D3FNB4_9ACTN</name>
<sequence>MKRRSAKGSETARVNRPIVLNDTAEPSISRTPDSRSAACGSSTARRPGPARSASWLMSVPSSRSRWVTVYMVIERVTYHVVMSMETVGDRDWVWYGGRLSTDFVNTRRYRFAGGRELLKAPDDLAAWLTAAKLTSADVRVASEDFDAALELREAVDAGIRATVADEPVPEDAVDVLNRWLDRPTGPARPHLVLHSGVPALEQRFDPRDAATALCRVAVDAAELLGTDARRTLRICPGADCSGRFVDKSPGGRRRWCSMAGCGNRAKAAQHRQAVRTNR</sequence>
<evidence type="ECO:0000259" key="2">
    <source>
        <dbReference type="Pfam" id="PF11706"/>
    </source>
</evidence>
<dbReference type="InterPro" id="IPR010852">
    <property type="entry name" value="ABATE"/>
</dbReference>
<organism evidence="3 4">
    <name type="scientific">Actinomadura decatromicini</name>
    <dbReference type="NCBI Taxonomy" id="2604572"/>
    <lineage>
        <taxon>Bacteria</taxon>
        <taxon>Bacillati</taxon>
        <taxon>Actinomycetota</taxon>
        <taxon>Actinomycetes</taxon>
        <taxon>Streptosporangiales</taxon>
        <taxon>Thermomonosporaceae</taxon>
        <taxon>Actinomadura</taxon>
    </lineage>
</organism>
<dbReference type="Proteomes" id="UP000323505">
    <property type="component" value="Unassembled WGS sequence"/>
</dbReference>
<dbReference type="AlphaFoldDB" id="A0A5D3FNB4"/>
<evidence type="ECO:0000256" key="1">
    <source>
        <dbReference type="SAM" id="MobiDB-lite"/>
    </source>
</evidence>